<dbReference type="Gene3D" id="1.20.5.170">
    <property type="match status" value="1"/>
</dbReference>
<organism evidence="2 3">
    <name type="scientific">Terrapene triunguis</name>
    <name type="common">Three-toed box turtle</name>
    <dbReference type="NCBI Taxonomy" id="2587831"/>
    <lineage>
        <taxon>Eukaryota</taxon>
        <taxon>Metazoa</taxon>
        <taxon>Chordata</taxon>
        <taxon>Craniata</taxon>
        <taxon>Vertebrata</taxon>
        <taxon>Euteleostomi</taxon>
        <taxon>Archelosauria</taxon>
        <taxon>Testudinata</taxon>
        <taxon>Testudines</taxon>
        <taxon>Cryptodira</taxon>
        <taxon>Durocryptodira</taxon>
        <taxon>Testudinoidea</taxon>
        <taxon>Emydidae</taxon>
        <taxon>Terrapene</taxon>
    </lineage>
</organism>
<reference evidence="2" key="1">
    <citation type="submission" date="2025-08" db="UniProtKB">
        <authorList>
            <consortium name="Ensembl"/>
        </authorList>
    </citation>
    <scope>IDENTIFICATION</scope>
</reference>
<dbReference type="AlphaFoldDB" id="A0A674J683"/>
<feature type="region of interest" description="Disordered" evidence="1">
    <location>
        <begin position="1"/>
        <end position="41"/>
    </location>
</feature>
<name>A0A674J683_9SAUR</name>
<protein>
    <submittedName>
        <fullName evidence="2">Uncharacterized protein</fullName>
    </submittedName>
</protein>
<dbReference type="InParanoid" id="A0A674J683"/>
<dbReference type="Proteomes" id="UP000472274">
    <property type="component" value="Unplaced"/>
</dbReference>
<accession>A0A674J683</accession>
<sequence length="131" mass="14961">WPEQHGGQGGDLLTLENRREQPQRVSDLTANPTHKSWLPPHQRFDSLYSTLEERKKELVQRVSREQEERVSHVRSLIRQYGEHLEISAKLVESAIQAMEEPQMAAYLQVCAGRGVSGKGRRTDGYSPAQLQ</sequence>
<proteinExistence type="predicted"/>
<evidence type="ECO:0000313" key="2">
    <source>
        <dbReference type="Ensembl" id="ENSTMTP00000017396.1"/>
    </source>
</evidence>
<dbReference type="Ensembl" id="ENSTMTT00000018010.1">
    <property type="protein sequence ID" value="ENSTMTP00000017396.1"/>
    <property type="gene ID" value="ENSTMTG00000012783.1"/>
</dbReference>
<feature type="compositionally biased region" description="Polar residues" evidence="1">
    <location>
        <begin position="23"/>
        <end position="34"/>
    </location>
</feature>
<evidence type="ECO:0000256" key="1">
    <source>
        <dbReference type="SAM" id="MobiDB-lite"/>
    </source>
</evidence>
<feature type="compositionally biased region" description="Gly residues" evidence="1">
    <location>
        <begin position="1"/>
        <end position="10"/>
    </location>
</feature>
<dbReference type="GeneTree" id="ENSGT00940000154004"/>
<reference evidence="2" key="2">
    <citation type="submission" date="2025-09" db="UniProtKB">
        <authorList>
            <consortium name="Ensembl"/>
        </authorList>
    </citation>
    <scope>IDENTIFICATION</scope>
</reference>
<keyword evidence="3" id="KW-1185">Reference proteome</keyword>
<evidence type="ECO:0000313" key="3">
    <source>
        <dbReference type="Proteomes" id="UP000472274"/>
    </source>
</evidence>